<dbReference type="InterPro" id="IPR000627">
    <property type="entry name" value="Intradiol_dOase_C"/>
</dbReference>
<dbReference type="PANTHER" id="PTHR33711">
    <property type="entry name" value="DIOXYGENASE, PUTATIVE (AFU_ORTHOLOGUE AFUA_2G02910)-RELATED"/>
    <property type="match status" value="1"/>
</dbReference>
<proteinExistence type="inferred from homology"/>
<keyword evidence="6" id="KW-0408">Iron</keyword>
<keyword evidence="4 9" id="KW-0223">Dioxygenase</keyword>
<dbReference type="Proteomes" id="UP000284656">
    <property type="component" value="Unassembled WGS sequence"/>
</dbReference>
<evidence type="ECO:0000256" key="3">
    <source>
        <dbReference type="ARBA" id="ARBA00022723"/>
    </source>
</evidence>
<keyword evidence="3" id="KW-0479">Metal-binding</keyword>
<dbReference type="InterPro" id="IPR015889">
    <property type="entry name" value="Intradiol_dOase_core"/>
</dbReference>
<evidence type="ECO:0000259" key="7">
    <source>
        <dbReference type="Pfam" id="PF00775"/>
    </source>
</evidence>
<gene>
    <name evidence="9" type="ORF">BK648_07660</name>
</gene>
<dbReference type="InterPro" id="IPR007535">
    <property type="entry name" value="Catechol_dOase_N"/>
</dbReference>
<keyword evidence="5" id="KW-0560">Oxidoreductase</keyword>
<name>A0A423FAS4_9PSED</name>
<dbReference type="Gene3D" id="2.60.130.10">
    <property type="entry name" value="Aromatic compound dioxygenase"/>
    <property type="match status" value="1"/>
</dbReference>
<evidence type="ECO:0000256" key="2">
    <source>
        <dbReference type="ARBA" id="ARBA00007825"/>
    </source>
</evidence>
<comment type="caution">
    <text evidence="9">The sequence shown here is derived from an EMBL/GenBank/DDBJ whole genome shotgun (WGS) entry which is preliminary data.</text>
</comment>
<organism evidence="9 10">
    <name type="scientific">Pseudomonas poae</name>
    <dbReference type="NCBI Taxonomy" id="200451"/>
    <lineage>
        <taxon>Bacteria</taxon>
        <taxon>Pseudomonadati</taxon>
        <taxon>Pseudomonadota</taxon>
        <taxon>Gammaproteobacteria</taxon>
        <taxon>Pseudomonadales</taxon>
        <taxon>Pseudomonadaceae</taxon>
        <taxon>Pseudomonas</taxon>
    </lineage>
</organism>
<reference evidence="9 10" key="1">
    <citation type="submission" date="2016-10" db="EMBL/GenBank/DDBJ databases">
        <title>Comparative genome analysis of multiple Pseudomonas spp. focuses on biocontrol and plant growth promoting traits.</title>
        <authorList>
            <person name="Tao X.-Y."/>
            <person name="Taylor C.G."/>
        </authorList>
    </citation>
    <scope>NUCLEOTIDE SEQUENCE [LARGE SCALE GENOMIC DNA]</scope>
    <source>
        <strain evidence="9 10">29G9</strain>
    </source>
</reference>
<evidence type="ECO:0000313" key="9">
    <source>
        <dbReference type="EMBL" id="ROM53414.1"/>
    </source>
</evidence>
<dbReference type="Pfam" id="PF04444">
    <property type="entry name" value="Dioxygenase_N"/>
    <property type="match status" value="1"/>
</dbReference>
<comment type="similarity">
    <text evidence="2">Belongs to the intradiol ring-cleavage dioxygenase family.</text>
</comment>
<evidence type="ECO:0000256" key="1">
    <source>
        <dbReference type="ARBA" id="ARBA00001965"/>
    </source>
</evidence>
<dbReference type="EMBL" id="MOAY01000030">
    <property type="protein sequence ID" value="ROM53414.1"/>
    <property type="molecule type" value="Genomic_DNA"/>
</dbReference>
<dbReference type="InterPro" id="IPR050770">
    <property type="entry name" value="Intradiol_RC_Dioxygenase"/>
</dbReference>
<dbReference type="GO" id="GO:0009712">
    <property type="term" value="P:catechol-containing compound metabolic process"/>
    <property type="evidence" value="ECO:0007669"/>
    <property type="project" value="InterPro"/>
</dbReference>
<sequence length="286" mass="31850">MVKFDTAAHLQEVLHSFDKCEDPRFKEIMTSVVTHLHACVAELKLSPEEWISAIKFLTATGAICTDKRQEFILLSDLLGVSTLTIGINQHRGEDCLEDTVEGPYYWEGAPELPLGSDISNGVTGEKTYYHGKVIDPEGNPIANALLDVWSGDGDGNYDMQLPDQVEMLARAKFRTDEQGNYSFWSIRPSYYPIPQDGPAGLMQSKLHRHPNRPGHIHFKISAPDFYPVNTQLFVANGPYLDSDCVFGVKPSLIIDYIEHPAGITPDGKHLAAPYYSVPFDLRLTAV</sequence>
<protein>
    <submittedName>
        <fullName evidence="9">Hydroxyquinol 1,2-dioxygenase</fullName>
    </submittedName>
</protein>
<evidence type="ECO:0000256" key="4">
    <source>
        <dbReference type="ARBA" id="ARBA00022964"/>
    </source>
</evidence>
<dbReference type="AlphaFoldDB" id="A0A423FAS4"/>
<evidence type="ECO:0000259" key="8">
    <source>
        <dbReference type="Pfam" id="PF04444"/>
    </source>
</evidence>
<feature type="domain" description="Catechol dioxygenase N-terminal" evidence="8">
    <location>
        <begin position="22"/>
        <end position="91"/>
    </location>
</feature>
<evidence type="ECO:0000313" key="10">
    <source>
        <dbReference type="Proteomes" id="UP000284656"/>
    </source>
</evidence>
<evidence type="ECO:0000256" key="5">
    <source>
        <dbReference type="ARBA" id="ARBA00023002"/>
    </source>
</evidence>
<dbReference type="RefSeq" id="WP_123715500.1">
    <property type="nucleotide sequence ID" value="NZ_MOAY01000030.1"/>
</dbReference>
<dbReference type="GO" id="GO:0018576">
    <property type="term" value="F:catechol 1,2-dioxygenase activity"/>
    <property type="evidence" value="ECO:0007669"/>
    <property type="project" value="InterPro"/>
</dbReference>
<dbReference type="Pfam" id="PF00775">
    <property type="entry name" value="Dioxygenase_C"/>
    <property type="match status" value="1"/>
</dbReference>
<dbReference type="SUPFAM" id="SSF49482">
    <property type="entry name" value="Aromatic compound dioxygenase"/>
    <property type="match status" value="1"/>
</dbReference>
<feature type="domain" description="Intradiol ring-cleavage dioxygenases" evidence="7">
    <location>
        <begin position="100"/>
        <end position="261"/>
    </location>
</feature>
<dbReference type="GO" id="GO:0008199">
    <property type="term" value="F:ferric iron binding"/>
    <property type="evidence" value="ECO:0007669"/>
    <property type="project" value="InterPro"/>
</dbReference>
<comment type="cofactor">
    <cofactor evidence="1">
        <name>Fe(3+)</name>
        <dbReference type="ChEBI" id="CHEBI:29034"/>
    </cofactor>
</comment>
<dbReference type="PANTHER" id="PTHR33711:SF7">
    <property type="entry name" value="INTRADIOL RING-CLEAVAGE DIOXYGENASES DOMAIN-CONTAINING PROTEIN-RELATED"/>
    <property type="match status" value="1"/>
</dbReference>
<accession>A0A423FAS4</accession>
<evidence type="ECO:0000256" key="6">
    <source>
        <dbReference type="ARBA" id="ARBA00023004"/>
    </source>
</evidence>